<dbReference type="PANTHER" id="PTHR30136:SF34">
    <property type="entry name" value="TRANSCRIPTIONAL REGULATOR"/>
    <property type="match status" value="1"/>
</dbReference>
<dbReference type="NCBIfam" id="TIGR02431">
    <property type="entry name" value="pcaR_pcaU"/>
    <property type="match status" value="1"/>
</dbReference>
<evidence type="ECO:0000259" key="4">
    <source>
        <dbReference type="PROSITE" id="PS51077"/>
    </source>
</evidence>
<dbReference type="GO" id="GO:0003700">
    <property type="term" value="F:DNA-binding transcription factor activity"/>
    <property type="evidence" value="ECO:0007669"/>
    <property type="project" value="TreeGrafter"/>
</dbReference>
<keyword evidence="2" id="KW-0238">DNA-binding</keyword>
<dbReference type="GO" id="GO:0003677">
    <property type="term" value="F:DNA binding"/>
    <property type="evidence" value="ECO:0007669"/>
    <property type="project" value="UniProtKB-KW"/>
</dbReference>
<dbReference type="Gene3D" id="1.10.10.10">
    <property type="entry name" value="Winged helix-like DNA-binding domain superfamily/Winged helix DNA-binding domain"/>
    <property type="match status" value="2"/>
</dbReference>
<feature type="domain" description="HTH iclR-type" evidence="4">
    <location>
        <begin position="14"/>
        <end position="81"/>
    </location>
</feature>
<feature type="domain" description="IclR-ED" evidence="5">
    <location>
        <begin position="75"/>
        <end position="266"/>
    </location>
</feature>
<evidence type="ECO:0000256" key="1">
    <source>
        <dbReference type="ARBA" id="ARBA00023015"/>
    </source>
</evidence>
<reference evidence="6" key="2">
    <citation type="submission" date="2020-09" db="EMBL/GenBank/DDBJ databases">
        <authorList>
            <person name="Sun Q."/>
            <person name="Ohkuma M."/>
        </authorList>
    </citation>
    <scope>NUCLEOTIDE SEQUENCE</scope>
    <source>
        <strain evidence="6">JCM 4391</strain>
    </source>
</reference>
<keyword evidence="3" id="KW-0804">Transcription</keyword>
<dbReference type="InterPro" id="IPR050707">
    <property type="entry name" value="HTH_MetabolicPath_Reg"/>
</dbReference>
<dbReference type="PANTHER" id="PTHR30136">
    <property type="entry name" value="HELIX-TURN-HELIX TRANSCRIPTIONAL REGULATOR, ICLR FAMILY"/>
    <property type="match status" value="1"/>
</dbReference>
<proteinExistence type="predicted"/>
<reference evidence="6" key="1">
    <citation type="journal article" date="2014" name="Int. J. Syst. Evol. Microbiol.">
        <title>Complete genome sequence of Corynebacterium casei LMG S-19264T (=DSM 44701T), isolated from a smear-ripened cheese.</title>
        <authorList>
            <consortium name="US DOE Joint Genome Institute (JGI-PGF)"/>
            <person name="Walter F."/>
            <person name="Albersmeier A."/>
            <person name="Kalinowski J."/>
            <person name="Ruckert C."/>
        </authorList>
    </citation>
    <scope>NUCLEOTIDE SEQUENCE</scope>
    <source>
        <strain evidence="6">JCM 4391</strain>
    </source>
</reference>
<accession>A0A918M2Z3</accession>
<dbReference type="InterPro" id="IPR012794">
    <property type="entry name" value="PcaR_PcaU"/>
</dbReference>
<keyword evidence="7" id="KW-1185">Reference proteome</keyword>
<dbReference type="InterPro" id="IPR005471">
    <property type="entry name" value="Tscrpt_reg_IclR_N"/>
</dbReference>
<protein>
    <submittedName>
        <fullName evidence="6">Transcriptional regulator</fullName>
    </submittedName>
</protein>
<dbReference type="InterPro" id="IPR036390">
    <property type="entry name" value="WH_DNA-bd_sf"/>
</dbReference>
<organism evidence="6 7">
    <name type="scientific">Streptomyces lavendofoliae</name>
    <dbReference type="NCBI Taxonomy" id="67314"/>
    <lineage>
        <taxon>Bacteria</taxon>
        <taxon>Bacillati</taxon>
        <taxon>Actinomycetota</taxon>
        <taxon>Actinomycetes</taxon>
        <taxon>Kitasatosporales</taxon>
        <taxon>Streptomycetaceae</taxon>
        <taxon>Streptomyces</taxon>
    </lineage>
</organism>
<evidence type="ECO:0000256" key="2">
    <source>
        <dbReference type="ARBA" id="ARBA00023125"/>
    </source>
</evidence>
<evidence type="ECO:0000313" key="7">
    <source>
        <dbReference type="Proteomes" id="UP000636661"/>
    </source>
</evidence>
<feature type="domain" description="HTH iclR-type" evidence="4">
    <location>
        <begin position="295"/>
        <end position="355"/>
    </location>
</feature>
<dbReference type="GO" id="GO:0045892">
    <property type="term" value="P:negative regulation of DNA-templated transcription"/>
    <property type="evidence" value="ECO:0007669"/>
    <property type="project" value="TreeGrafter"/>
</dbReference>
<evidence type="ECO:0000259" key="5">
    <source>
        <dbReference type="PROSITE" id="PS51078"/>
    </source>
</evidence>
<dbReference type="AlphaFoldDB" id="A0A918M2Z3"/>
<evidence type="ECO:0000256" key="3">
    <source>
        <dbReference type="ARBA" id="ARBA00023163"/>
    </source>
</evidence>
<gene>
    <name evidence="6" type="ORF">GCM10010274_09660</name>
</gene>
<dbReference type="EMBL" id="BMTP01000002">
    <property type="protein sequence ID" value="GGU25079.1"/>
    <property type="molecule type" value="Genomic_DNA"/>
</dbReference>
<dbReference type="SUPFAM" id="SSF55781">
    <property type="entry name" value="GAF domain-like"/>
    <property type="match status" value="2"/>
</dbReference>
<dbReference type="InterPro" id="IPR036388">
    <property type="entry name" value="WH-like_DNA-bd_sf"/>
</dbReference>
<dbReference type="RefSeq" id="WP_189549331.1">
    <property type="nucleotide sequence ID" value="NZ_BMTP01000002.1"/>
</dbReference>
<dbReference type="GO" id="GO:0046278">
    <property type="term" value="P:3,4-dihydroxybenzoate metabolic process"/>
    <property type="evidence" value="ECO:0007669"/>
    <property type="project" value="InterPro"/>
</dbReference>
<dbReference type="Pfam" id="PF09339">
    <property type="entry name" value="HTH_IclR"/>
    <property type="match status" value="2"/>
</dbReference>
<name>A0A918M2Z3_9ACTN</name>
<dbReference type="Pfam" id="PF01614">
    <property type="entry name" value="IclR_C"/>
    <property type="match status" value="2"/>
</dbReference>
<feature type="domain" description="IclR-ED" evidence="5">
    <location>
        <begin position="356"/>
        <end position="540"/>
    </location>
</feature>
<comment type="caution">
    <text evidence="6">The sequence shown here is derived from an EMBL/GenBank/DDBJ whole genome shotgun (WGS) entry which is preliminary data.</text>
</comment>
<dbReference type="Gene3D" id="3.30.450.40">
    <property type="match status" value="2"/>
</dbReference>
<dbReference type="PROSITE" id="PS51077">
    <property type="entry name" value="HTH_ICLR"/>
    <property type="match status" value="2"/>
</dbReference>
<keyword evidence="1" id="KW-0805">Transcription regulation</keyword>
<sequence>MTATSPAQPPPEAVAPLMRGVAVLRALTRAGGTRRLSELERSTGLARATVDRVTATLARMGYVRLDGHDATLAPRLMELGNAYLAAIRLPDLLGARADALADELDESVSLAVADRDGIRFVHQATRRRAMSLSFRIGDLLPAERTAPGTLFAADWTAAEWTRWREHRAADPEGRDFPSVPPPAEPYGEGFGGRAAEARERGWALDDQRIEPGLVALAVPVHGPDGRVACAVSAVSHTSRHGAASLRDTALPRLRAAVLDMERELRDARPAAPAAPPGALAAWTGASKQELGRGFIESLACGLTVLTAFGEGRDALTLTQVAEATGLARATARRALITLKHLGYVTAHERTFRPAPRVLDLGYPPLSRTTLAAVAAPHLAALATRVHDSASLAVLAGDDIQYTARVATSRIMSVNITVGTRFPAYATSMGRVMLAALPAAQRAERLARTGLRPLTPHTVTDPGELAAVLDTVARSGYALVDEELEEGLRSLAVPVRDRAGTVVAAVNVAMHSVRRTPAQCVDELLPELRAAADRVEADLRVAGRFTRIATA</sequence>
<dbReference type="InterPro" id="IPR029016">
    <property type="entry name" value="GAF-like_dom_sf"/>
</dbReference>
<dbReference type="PROSITE" id="PS51078">
    <property type="entry name" value="ICLR_ED"/>
    <property type="match status" value="2"/>
</dbReference>
<dbReference type="GO" id="GO:0045893">
    <property type="term" value="P:positive regulation of DNA-templated transcription"/>
    <property type="evidence" value="ECO:0007669"/>
    <property type="project" value="InterPro"/>
</dbReference>
<dbReference type="SMART" id="SM00346">
    <property type="entry name" value="HTH_ICLR"/>
    <property type="match status" value="2"/>
</dbReference>
<dbReference type="InterPro" id="IPR014757">
    <property type="entry name" value="Tscrpt_reg_IclR_C"/>
</dbReference>
<dbReference type="Proteomes" id="UP000636661">
    <property type="component" value="Unassembled WGS sequence"/>
</dbReference>
<evidence type="ECO:0000313" key="6">
    <source>
        <dbReference type="EMBL" id="GGU25079.1"/>
    </source>
</evidence>
<dbReference type="SUPFAM" id="SSF46785">
    <property type="entry name" value="Winged helix' DNA-binding domain"/>
    <property type="match status" value="2"/>
</dbReference>